<dbReference type="Pfam" id="PF00440">
    <property type="entry name" value="TetR_N"/>
    <property type="match status" value="1"/>
</dbReference>
<reference evidence="4 5" key="1">
    <citation type="journal article" date="2015" name="Int. Biodeterior. Biodegradation">
        <title>Physiological and genetic screening methods for the isolation of methyl tert-butyl ether-degrading bacteria for bioremediation purposes.</title>
        <authorList>
            <person name="Guisado I.M."/>
            <person name="Purswani J."/>
            <person name="Gonzalez Lopez J."/>
            <person name="Pozo C."/>
        </authorList>
    </citation>
    <scope>NUCLEOTIDE SEQUENCE [LARGE SCALE GENOMIC DNA]</scope>
    <source>
        <strain evidence="4 5">SH7</strain>
    </source>
</reference>
<sequence>MARNINRDQELRKERTNDILKHAVELFAQKGLEATKISDIAKKAGMSHGLIYNYFKSKEEIYASLIHLNLNSFKEQLEELYQTKKPKELLEGIVRDFDKRKWNEAGFHYFFVEQIINSDAVNTELKEALNRGYDEVVAFLSRIFKEGIENGEFVPGVPEYHAHYFLTVLQGTIVFSSKSLPQNIYGYTMLSYLYPLE</sequence>
<keyword evidence="5" id="KW-1185">Reference proteome</keyword>
<evidence type="ECO:0000313" key="4">
    <source>
        <dbReference type="EMBL" id="KTD86796.1"/>
    </source>
</evidence>
<dbReference type="PRINTS" id="PR00455">
    <property type="entry name" value="HTHTETR"/>
</dbReference>
<evidence type="ECO:0000259" key="3">
    <source>
        <dbReference type="PROSITE" id="PS50977"/>
    </source>
</evidence>
<dbReference type="AlphaFoldDB" id="A0A0W1AZL1"/>
<dbReference type="Gene3D" id="1.10.357.10">
    <property type="entry name" value="Tetracycline Repressor, domain 2"/>
    <property type="match status" value="1"/>
</dbReference>
<feature type="domain" description="HTH tetR-type" evidence="3">
    <location>
        <begin position="13"/>
        <end position="73"/>
    </location>
</feature>
<comment type="caution">
    <text evidence="4">The sequence shown here is derived from an EMBL/GenBank/DDBJ whole genome shotgun (WGS) entry which is preliminary data.</text>
</comment>
<dbReference type="InterPro" id="IPR036271">
    <property type="entry name" value="Tet_transcr_reg_TetR-rel_C_sf"/>
</dbReference>
<dbReference type="EMBL" id="LCZJ02000019">
    <property type="protein sequence ID" value="KTD86796.1"/>
    <property type="molecule type" value="Genomic_DNA"/>
</dbReference>
<dbReference type="PANTHER" id="PTHR43479:SF11">
    <property type="entry name" value="ACREF_ENVCD OPERON REPRESSOR-RELATED"/>
    <property type="match status" value="1"/>
</dbReference>
<dbReference type="RefSeq" id="WP_060623684.1">
    <property type="nucleotide sequence ID" value="NZ_LCZJ02000019.1"/>
</dbReference>
<organism evidence="4 5">
    <name type="scientific">Paenibacillus etheri</name>
    <dbReference type="NCBI Taxonomy" id="1306852"/>
    <lineage>
        <taxon>Bacteria</taxon>
        <taxon>Bacillati</taxon>
        <taxon>Bacillota</taxon>
        <taxon>Bacilli</taxon>
        <taxon>Bacillales</taxon>
        <taxon>Paenibacillaceae</taxon>
        <taxon>Paenibacillus</taxon>
    </lineage>
</organism>
<dbReference type="PROSITE" id="PS50977">
    <property type="entry name" value="HTH_TETR_2"/>
    <property type="match status" value="1"/>
</dbReference>
<dbReference type="SUPFAM" id="SSF48498">
    <property type="entry name" value="Tetracyclin repressor-like, C-terminal domain"/>
    <property type="match status" value="1"/>
</dbReference>
<protein>
    <recommendedName>
        <fullName evidence="3">HTH tetR-type domain-containing protein</fullName>
    </recommendedName>
</protein>
<dbReference type="SUPFAM" id="SSF46689">
    <property type="entry name" value="Homeodomain-like"/>
    <property type="match status" value="1"/>
</dbReference>
<feature type="DNA-binding region" description="H-T-H motif" evidence="2">
    <location>
        <begin position="36"/>
        <end position="55"/>
    </location>
</feature>
<dbReference type="InterPro" id="IPR009057">
    <property type="entry name" value="Homeodomain-like_sf"/>
</dbReference>
<dbReference type="GO" id="GO:0003677">
    <property type="term" value="F:DNA binding"/>
    <property type="evidence" value="ECO:0007669"/>
    <property type="project" value="UniProtKB-UniRule"/>
</dbReference>
<dbReference type="InterPro" id="IPR050624">
    <property type="entry name" value="HTH-type_Tx_Regulator"/>
</dbReference>
<dbReference type="OrthoDB" id="2373640at2"/>
<evidence type="ECO:0000256" key="1">
    <source>
        <dbReference type="ARBA" id="ARBA00023125"/>
    </source>
</evidence>
<evidence type="ECO:0000256" key="2">
    <source>
        <dbReference type="PROSITE-ProRule" id="PRU00335"/>
    </source>
</evidence>
<dbReference type="InterPro" id="IPR001647">
    <property type="entry name" value="HTH_TetR"/>
</dbReference>
<dbReference type="PANTHER" id="PTHR43479">
    <property type="entry name" value="ACREF/ENVCD OPERON REPRESSOR-RELATED"/>
    <property type="match status" value="1"/>
</dbReference>
<dbReference type="Proteomes" id="UP000054709">
    <property type="component" value="Unassembled WGS sequence"/>
</dbReference>
<name>A0A0W1AZL1_9BACL</name>
<keyword evidence="1 2" id="KW-0238">DNA-binding</keyword>
<dbReference type="Gene3D" id="1.10.10.60">
    <property type="entry name" value="Homeodomain-like"/>
    <property type="match status" value="1"/>
</dbReference>
<evidence type="ECO:0000313" key="5">
    <source>
        <dbReference type="Proteomes" id="UP000054709"/>
    </source>
</evidence>
<proteinExistence type="predicted"/>
<gene>
    <name evidence="4" type="ORF">UQ64_15290</name>
</gene>
<accession>A0A0W1AZL1</accession>